<organism evidence="2 3">
    <name type="scientific">Streptococcus porcorum</name>
    <dbReference type="NCBI Taxonomy" id="701526"/>
    <lineage>
        <taxon>Bacteria</taxon>
        <taxon>Bacillati</taxon>
        <taxon>Bacillota</taxon>
        <taxon>Bacilli</taxon>
        <taxon>Lactobacillales</taxon>
        <taxon>Streptococcaceae</taxon>
        <taxon>Streptococcus</taxon>
    </lineage>
</organism>
<dbReference type="EMBL" id="JBEPLN010000005">
    <property type="protein sequence ID" value="MET3633849.1"/>
    <property type="molecule type" value="Genomic_DNA"/>
</dbReference>
<name>A0ABV2JDM2_9STRE</name>
<dbReference type="Gene3D" id="3.90.550.10">
    <property type="entry name" value="Spore Coat Polysaccharide Biosynthesis Protein SpsA, Chain A"/>
    <property type="match status" value="1"/>
</dbReference>
<gene>
    <name evidence="2" type="ORF">ABID28_000483</name>
</gene>
<dbReference type="Pfam" id="PF00535">
    <property type="entry name" value="Glycos_transf_2"/>
    <property type="match status" value="1"/>
</dbReference>
<comment type="caution">
    <text evidence="2">The sequence shown here is derived from an EMBL/GenBank/DDBJ whole genome shotgun (WGS) entry which is preliminary data.</text>
</comment>
<protein>
    <submittedName>
        <fullName evidence="2">Glycosyltransferase involved in cell wall biosynthesis</fullName>
    </submittedName>
</protein>
<evidence type="ECO:0000259" key="1">
    <source>
        <dbReference type="Pfam" id="PF00535"/>
    </source>
</evidence>
<dbReference type="SUPFAM" id="SSF53448">
    <property type="entry name" value="Nucleotide-diphospho-sugar transferases"/>
    <property type="match status" value="1"/>
</dbReference>
<feature type="domain" description="Glycosyltransferase 2-like" evidence="1">
    <location>
        <begin position="17"/>
        <end position="122"/>
    </location>
</feature>
<reference evidence="2 3" key="1">
    <citation type="submission" date="2024-06" db="EMBL/GenBank/DDBJ databases">
        <title>Genomic Encyclopedia of Type Strains, Phase IV (KMG-IV): sequencing the most valuable type-strain genomes for metagenomic binning, comparative biology and taxonomic classification.</title>
        <authorList>
            <person name="Goeker M."/>
        </authorList>
    </citation>
    <scope>NUCLEOTIDE SEQUENCE [LARGE SCALE GENOMIC DNA]</scope>
    <source>
        <strain evidence="2 3">DSM 28302</strain>
    </source>
</reference>
<proteinExistence type="predicted"/>
<dbReference type="InterPro" id="IPR001173">
    <property type="entry name" value="Glyco_trans_2-like"/>
</dbReference>
<accession>A0ABV2JDM2</accession>
<evidence type="ECO:0000313" key="3">
    <source>
        <dbReference type="Proteomes" id="UP001549037"/>
    </source>
</evidence>
<dbReference type="Proteomes" id="UP001549037">
    <property type="component" value="Unassembled WGS sequence"/>
</dbReference>
<dbReference type="InterPro" id="IPR029044">
    <property type="entry name" value="Nucleotide-diphossugar_trans"/>
</dbReference>
<dbReference type="RefSeq" id="WP_354367752.1">
    <property type="nucleotide sequence ID" value="NZ_JBEPLN010000005.1"/>
</dbReference>
<dbReference type="CDD" id="cd00761">
    <property type="entry name" value="Glyco_tranf_GTA_type"/>
    <property type="match status" value="1"/>
</dbReference>
<evidence type="ECO:0000313" key="2">
    <source>
        <dbReference type="EMBL" id="MET3633849.1"/>
    </source>
</evidence>
<keyword evidence="3" id="KW-1185">Reference proteome</keyword>
<sequence length="263" mass="30313">MVVLVATLDTENVKGLVKEMNLENLETIVVNQSRQGRVASQLLEDGKTKILYSDRLGLSASRNDALNLAPYTAICQIADDDMVFVEDYEKLVDQAYQEFPDADMIVFYVDQERSELSKKPLKKGKMNHITAMKTSSVQISFKKSSLVDRGITFDERFGIGAPYTFGEENILLFDALRKGLKIYSYPEKIATLRDRESHWDRTPTPSLCQNRGAVFKRMSPKWYWLLIIQFAIRKRQMMRPEISILANLKYMFQGAREFQKART</sequence>